<dbReference type="Pfam" id="PF01381">
    <property type="entry name" value="HTH_3"/>
    <property type="match status" value="1"/>
</dbReference>
<dbReference type="Pfam" id="PF00931">
    <property type="entry name" value="NB-ARC"/>
    <property type="match status" value="1"/>
</dbReference>
<dbReference type="InterPro" id="IPR010982">
    <property type="entry name" value="Lambda_DNA-bd_dom_sf"/>
</dbReference>
<sequence>MQPNELLLRERQRRGWTREFVAERIGIADPKTIGRWERGVASPSAYFLQKLCDLYARSPQELGLLYEDEVEGRHTEGRLEDVPTHASSSYFLHDPALPLPHMEMGGLVGRDYPLLYLRERLCTQERFSLTALYGLPGVGKTALVIALAYDETIEQRFQDGILWASLGQEPDTFDLLRRWGGVLGMEQAIIDQYSSPGELAKAIRTRIGWRRILFILDDVWTNEAAMALKIGGPNCSYLLTTRIPWVASSFAHNGAYYVSELDMEASMDLLERMVPDIHVRRWSALRSVISTAGGLPLVLYLIGKYLQRQSYGHQSRRLQRALAHLYHAEARLQLSAPRTLVEQQKDGSTTYSLSSSMERSVKTLDKPALRTLAALSVFPSKPHTFDEGAALAVCHGLGNEETLDQLSDSGLLESERGRYMLHPVVAEYARSCYDPGGAYERMLSYFCELVKREAPEAERLEPEKHNILTALKIACERDLPEALIQGSVVLLPMLQRFGLYEVAEMYLKRSERFIDRTR</sequence>
<dbReference type="PROSITE" id="PS50943">
    <property type="entry name" value="HTH_CROC1"/>
    <property type="match status" value="1"/>
</dbReference>
<dbReference type="GO" id="GO:0003677">
    <property type="term" value="F:DNA binding"/>
    <property type="evidence" value="ECO:0007669"/>
    <property type="project" value="InterPro"/>
</dbReference>
<feature type="domain" description="HTH cro/C1-type" evidence="1">
    <location>
        <begin position="7"/>
        <end position="62"/>
    </location>
</feature>
<dbReference type="EMBL" id="BNJF01000005">
    <property type="protein sequence ID" value="GHO49411.1"/>
    <property type="molecule type" value="Genomic_DNA"/>
</dbReference>
<dbReference type="RefSeq" id="WP_220198533.1">
    <property type="nucleotide sequence ID" value="NZ_BNJF01000005.1"/>
</dbReference>
<dbReference type="InterPro" id="IPR027417">
    <property type="entry name" value="P-loop_NTPase"/>
</dbReference>
<name>A0A8J3I8I5_9CHLR</name>
<dbReference type="SUPFAM" id="SSF47413">
    <property type="entry name" value="lambda repressor-like DNA-binding domains"/>
    <property type="match status" value="1"/>
</dbReference>
<dbReference type="CDD" id="cd00093">
    <property type="entry name" value="HTH_XRE"/>
    <property type="match status" value="1"/>
</dbReference>
<dbReference type="InterPro" id="IPR044974">
    <property type="entry name" value="Disease_R_plants"/>
</dbReference>
<comment type="caution">
    <text evidence="2">The sequence shown here is derived from an EMBL/GenBank/DDBJ whole genome shotgun (WGS) entry which is preliminary data.</text>
</comment>
<dbReference type="Gene3D" id="1.10.260.40">
    <property type="entry name" value="lambda repressor-like DNA-binding domains"/>
    <property type="match status" value="1"/>
</dbReference>
<dbReference type="SUPFAM" id="SSF52540">
    <property type="entry name" value="P-loop containing nucleoside triphosphate hydrolases"/>
    <property type="match status" value="1"/>
</dbReference>
<reference evidence="2" key="1">
    <citation type="submission" date="2020-10" db="EMBL/GenBank/DDBJ databases">
        <title>Taxonomic study of unclassified bacteria belonging to the class Ktedonobacteria.</title>
        <authorList>
            <person name="Yabe S."/>
            <person name="Wang C.M."/>
            <person name="Zheng Y."/>
            <person name="Sakai Y."/>
            <person name="Cavaletti L."/>
            <person name="Monciardini P."/>
            <person name="Donadio S."/>
        </authorList>
    </citation>
    <scope>NUCLEOTIDE SEQUENCE</scope>
    <source>
        <strain evidence="2">SOSP1-1</strain>
    </source>
</reference>
<gene>
    <name evidence="2" type="ORF">KSX_75740</name>
</gene>
<dbReference type="Proteomes" id="UP000612362">
    <property type="component" value="Unassembled WGS sequence"/>
</dbReference>
<dbReference type="InterPro" id="IPR001387">
    <property type="entry name" value="Cro/C1-type_HTH"/>
</dbReference>
<evidence type="ECO:0000313" key="3">
    <source>
        <dbReference type="Proteomes" id="UP000612362"/>
    </source>
</evidence>
<evidence type="ECO:0000259" key="1">
    <source>
        <dbReference type="PROSITE" id="PS50943"/>
    </source>
</evidence>
<protein>
    <recommendedName>
        <fullName evidence="1">HTH cro/C1-type domain-containing protein</fullName>
    </recommendedName>
</protein>
<proteinExistence type="predicted"/>
<dbReference type="SMART" id="SM00530">
    <property type="entry name" value="HTH_XRE"/>
    <property type="match status" value="1"/>
</dbReference>
<dbReference type="PANTHER" id="PTHR23155:SF1221">
    <property type="entry name" value="OS11G0481150 PROTEIN"/>
    <property type="match status" value="1"/>
</dbReference>
<accession>A0A8J3I8I5</accession>
<dbReference type="InterPro" id="IPR002182">
    <property type="entry name" value="NB-ARC"/>
</dbReference>
<dbReference type="PANTHER" id="PTHR23155">
    <property type="entry name" value="DISEASE RESISTANCE PROTEIN RP"/>
    <property type="match status" value="1"/>
</dbReference>
<dbReference type="Gene3D" id="3.40.50.300">
    <property type="entry name" value="P-loop containing nucleotide triphosphate hydrolases"/>
    <property type="match status" value="1"/>
</dbReference>
<keyword evidence="3" id="KW-1185">Reference proteome</keyword>
<evidence type="ECO:0000313" key="2">
    <source>
        <dbReference type="EMBL" id="GHO49411.1"/>
    </source>
</evidence>
<dbReference type="GO" id="GO:0043531">
    <property type="term" value="F:ADP binding"/>
    <property type="evidence" value="ECO:0007669"/>
    <property type="project" value="InterPro"/>
</dbReference>
<dbReference type="PRINTS" id="PR00364">
    <property type="entry name" value="DISEASERSIST"/>
</dbReference>
<dbReference type="GO" id="GO:0098542">
    <property type="term" value="P:defense response to other organism"/>
    <property type="evidence" value="ECO:0007669"/>
    <property type="project" value="TreeGrafter"/>
</dbReference>
<dbReference type="AlphaFoldDB" id="A0A8J3I8I5"/>
<organism evidence="2 3">
    <name type="scientific">Ktedonospora formicarum</name>
    <dbReference type="NCBI Taxonomy" id="2778364"/>
    <lineage>
        <taxon>Bacteria</taxon>
        <taxon>Bacillati</taxon>
        <taxon>Chloroflexota</taxon>
        <taxon>Ktedonobacteria</taxon>
        <taxon>Ktedonobacterales</taxon>
        <taxon>Ktedonobacteraceae</taxon>
        <taxon>Ktedonospora</taxon>
    </lineage>
</organism>